<evidence type="ECO:0000259" key="3">
    <source>
        <dbReference type="Pfam" id="PF14630"/>
    </source>
</evidence>
<gene>
    <name evidence="5" type="ORF">C6P40_003357</name>
</gene>
<feature type="region of interest" description="Disordered" evidence="2">
    <location>
        <begin position="370"/>
        <end position="404"/>
    </location>
</feature>
<dbReference type="Gene3D" id="3.40.50.300">
    <property type="entry name" value="P-loop containing nucleotide triphosphate hydrolases"/>
    <property type="match status" value="1"/>
</dbReference>
<feature type="domain" description="Nephrocystin 3-like N-terminal" evidence="4">
    <location>
        <begin position="38"/>
        <end position="175"/>
    </location>
</feature>
<feature type="region of interest" description="Disordered" evidence="2">
    <location>
        <begin position="234"/>
        <end position="262"/>
    </location>
</feature>
<dbReference type="InterPro" id="IPR056884">
    <property type="entry name" value="NPHP3-like_N"/>
</dbReference>
<dbReference type="Proteomes" id="UP000697127">
    <property type="component" value="Unassembled WGS sequence"/>
</dbReference>
<dbReference type="GO" id="GO:0003688">
    <property type="term" value="F:DNA replication origin binding"/>
    <property type="evidence" value="ECO:0007669"/>
    <property type="project" value="TreeGrafter"/>
</dbReference>
<dbReference type="EMBL" id="PUHW01000377">
    <property type="protein sequence ID" value="KAG0686793.1"/>
    <property type="molecule type" value="Genomic_DNA"/>
</dbReference>
<evidence type="ECO:0008006" key="7">
    <source>
        <dbReference type="Google" id="ProtNLM"/>
    </source>
</evidence>
<dbReference type="InterPro" id="IPR047088">
    <property type="entry name" value="ORC5_C"/>
</dbReference>
<keyword evidence="6" id="KW-1185">Reference proteome</keyword>
<dbReference type="GO" id="GO:0006270">
    <property type="term" value="P:DNA replication initiation"/>
    <property type="evidence" value="ECO:0007669"/>
    <property type="project" value="TreeGrafter"/>
</dbReference>
<dbReference type="GO" id="GO:0005664">
    <property type="term" value="C:nuclear origin of replication recognition complex"/>
    <property type="evidence" value="ECO:0007669"/>
    <property type="project" value="TreeGrafter"/>
</dbReference>
<accession>A0A9P7BEY0</accession>
<evidence type="ECO:0000313" key="6">
    <source>
        <dbReference type="Proteomes" id="UP000697127"/>
    </source>
</evidence>
<dbReference type="AlphaFoldDB" id="A0A9P7BEY0"/>
<dbReference type="PANTHER" id="PTHR12705:SF0">
    <property type="entry name" value="ORIGIN RECOGNITION COMPLEX SUBUNIT 5"/>
    <property type="match status" value="1"/>
</dbReference>
<name>A0A9P7BEY0_9ASCO</name>
<sequence length="556" mass="65332">MISEDIINSLKKSCKYKENEIELLSYFLQPEIELMTPSLIIEGSPSSGKTYLLKKYLNLINKEFDIKSIFINCDYCYTQREILRKIHKSLMIHYELAFSINEKDIMICDSINSFPGSLKQMNKFFKKRNINKKNNLIKPIIIVLDKIDKLPRYENPGELIRCLSKLHEQDNEDLNNFCFISVVTRCDFLDIGTSSIPTIKFQNYELNEFKNIIYLQHCKDFWNIAEIWKKRREIETEEEDEEEEEEEEDDDDEEEEKDTEVKVNKKIQDKSSKGIFEINKDEKDRFFRQFVDMILDTYSSYIGLSLEVVIPILRKIWPIFIDPIIKKGKIIKGLNDAFTIFMINKKLFSEEFSVVTKLDNSDSSILENKKENQIKIDNDDDNNDNNNDEKDVEEEEEDDDENKKGHYDLSIKTKYLVIAAFLASYNEPKYDRQFFSKSNQYRSSSIIKHRQKRIKISDKGDGKLRRDMSAALPFPLERLLAILNSIWVENVGDSKLLDDVELMSEIATLSSLKTLIKLKNGNTIDGQTKWKCNVHWNVVKKFAIDVGFEIENHLQE</sequence>
<evidence type="ECO:0000256" key="2">
    <source>
        <dbReference type="SAM" id="MobiDB-lite"/>
    </source>
</evidence>
<evidence type="ECO:0000256" key="1">
    <source>
        <dbReference type="ARBA" id="ARBA00022737"/>
    </source>
</evidence>
<keyword evidence="1" id="KW-0677">Repeat</keyword>
<organism evidence="5 6">
    <name type="scientific">Pichia californica</name>
    <dbReference type="NCBI Taxonomy" id="460514"/>
    <lineage>
        <taxon>Eukaryota</taxon>
        <taxon>Fungi</taxon>
        <taxon>Dikarya</taxon>
        <taxon>Ascomycota</taxon>
        <taxon>Saccharomycotina</taxon>
        <taxon>Pichiomycetes</taxon>
        <taxon>Pichiales</taxon>
        <taxon>Pichiaceae</taxon>
        <taxon>Pichia</taxon>
    </lineage>
</organism>
<dbReference type="InterPro" id="IPR020796">
    <property type="entry name" value="ORC5"/>
</dbReference>
<dbReference type="InterPro" id="IPR027417">
    <property type="entry name" value="P-loop_NTPase"/>
</dbReference>
<feature type="compositionally biased region" description="Acidic residues" evidence="2">
    <location>
        <begin position="390"/>
        <end position="400"/>
    </location>
</feature>
<feature type="domain" description="Origin recognition complex subunit 5 C-terminal" evidence="3">
    <location>
        <begin position="409"/>
        <end position="554"/>
    </location>
</feature>
<dbReference type="PANTHER" id="PTHR12705">
    <property type="entry name" value="ORIGIN RECOGNITION COMPLEX SUBUNIT 5"/>
    <property type="match status" value="1"/>
</dbReference>
<reference evidence="5" key="1">
    <citation type="submission" date="2020-11" db="EMBL/GenBank/DDBJ databases">
        <title>Kefir isolates.</title>
        <authorList>
            <person name="Marcisauskas S."/>
            <person name="Kim Y."/>
            <person name="Blasche S."/>
        </authorList>
    </citation>
    <scope>NUCLEOTIDE SEQUENCE</scope>
    <source>
        <strain evidence="5">Olga-1</strain>
    </source>
</reference>
<comment type="caution">
    <text evidence="5">The sequence shown here is derived from an EMBL/GenBank/DDBJ whole genome shotgun (WGS) entry which is preliminary data.</text>
</comment>
<dbReference type="SUPFAM" id="SSF52540">
    <property type="entry name" value="P-loop containing nucleoside triphosphate hydrolases"/>
    <property type="match status" value="1"/>
</dbReference>
<evidence type="ECO:0000259" key="4">
    <source>
        <dbReference type="Pfam" id="PF24883"/>
    </source>
</evidence>
<dbReference type="Pfam" id="PF14630">
    <property type="entry name" value="ORC5_C"/>
    <property type="match status" value="1"/>
</dbReference>
<feature type="compositionally biased region" description="Acidic residues" evidence="2">
    <location>
        <begin position="235"/>
        <end position="258"/>
    </location>
</feature>
<dbReference type="Pfam" id="PF24883">
    <property type="entry name" value="NPHP3_N"/>
    <property type="match status" value="1"/>
</dbReference>
<protein>
    <recommendedName>
        <fullName evidence="7">Orc1-like AAA ATPase domain-containing protein</fullName>
    </recommendedName>
</protein>
<proteinExistence type="predicted"/>
<evidence type="ECO:0000313" key="5">
    <source>
        <dbReference type="EMBL" id="KAG0686793.1"/>
    </source>
</evidence>